<evidence type="ECO:0000256" key="3">
    <source>
        <dbReference type="ARBA" id="ARBA00022448"/>
    </source>
</evidence>
<dbReference type="PROSITE" id="PS50893">
    <property type="entry name" value="ABC_TRANSPORTER_2"/>
    <property type="match status" value="1"/>
</dbReference>
<dbReference type="GO" id="GO:0015424">
    <property type="term" value="F:ABC-type amino acid transporter activity"/>
    <property type="evidence" value="ECO:0007669"/>
    <property type="project" value="InterPro"/>
</dbReference>
<dbReference type="SUPFAM" id="SSF52540">
    <property type="entry name" value="P-loop containing nucleoside triphosphate hydrolases"/>
    <property type="match status" value="1"/>
</dbReference>
<keyword evidence="11" id="KW-1185">Reference proteome</keyword>
<dbReference type="GO" id="GO:0005524">
    <property type="term" value="F:ATP binding"/>
    <property type="evidence" value="ECO:0007669"/>
    <property type="project" value="UniProtKB-KW"/>
</dbReference>
<dbReference type="GO" id="GO:0005886">
    <property type="term" value="C:plasma membrane"/>
    <property type="evidence" value="ECO:0007669"/>
    <property type="project" value="UniProtKB-SubCell"/>
</dbReference>
<evidence type="ECO:0000256" key="1">
    <source>
        <dbReference type="ARBA" id="ARBA00004202"/>
    </source>
</evidence>
<feature type="domain" description="ABC transporter" evidence="9">
    <location>
        <begin position="39"/>
        <end position="284"/>
    </location>
</feature>
<dbReference type="InterPro" id="IPR017871">
    <property type="entry name" value="ABC_transporter-like_CS"/>
</dbReference>
<comment type="subcellular location">
    <subcellularLocation>
        <location evidence="1">Cell membrane</location>
        <topology evidence="1">Peripheral membrane protein</topology>
    </subcellularLocation>
</comment>
<organism evidence="10 11">
    <name type="scientific">Paraburkholderia tuberum</name>
    <dbReference type="NCBI Taxonomy" id="157910"/>
    <lineage>
        <taxon>Bacteria</taxon>
        <taxon>Pseudomonadati</taxon>
        <taxon>Pseudomonadota</taxon>
        <taxon>Betaproteobacteria</taxon>
        <taxon>Burkholderiales</taxon>
        <taxon>Burkholderiaceae</taxon>
        <taxon>Paraburkholderia</taxon>
    </lineage>
</organism>
<name>A0A1H1KC99_9BURK</name>
<dbReference type="AlphaFoldDB" id="A0A1H1KC99"/>
<gene>
    <name evidence="10" type="ORF">SAMN05445850_6991</name>
</gene>
<keyword evidence="3" id="KW-0813">Transport</keyword>
<keyword evidence="7 10" id="KW-0067">ATP-binding</keyword>
<dbReference type="EMBL" id="FNKX01000003">
    <property type="protein sequence ID" value="SDR59856.1"/>
    <property type="molecule type" value="Genomic_DNA"/>
</dbReference>
<dbReference type="Pfam" id="PF00005">
    <property type="entry name" value="ABC_tran"/>
    <property type="match status" value="1"/>
</dbReference>
<protein>
    <submittedName>
        <fullName evidence="10">Octopine/nopaline transport system ATP-binding protein</fullName>
    </submittedName>
</protein>
<keyword evidence="4" id="KW-1003">Cell membrane</keyword>
<sequence>MKVVNALRSAYQSASYALSMTPEAGGTTIGMVGHKTPALVADGIYKNYGVHEVLKGVSLQAERGDVISLIGSSGSGKSTFLRCMNLLEVPTKGRIAVGQCEISVETDATGRVVGMDRKKVDQMRTQLGMVFQGFNLWSHMTVLQNVTEGPVHVLKLPKNEARDRAMDFLGKVGVADKHACYPSELSGGQQQRVSIARALAMQPAALLFDEPTSALDPELVGEVLKVIRKLAEEGRTMIVVTHEMGFARDVSNKMIFLERGRIEEEGTPEEVFKNPASPRCREFLSRVL</sequence>
<dbReference type="FunFam" id="3.40.50.300:FF:000020">
    <property type="entry name" value="Amino acid ABC transporter ATP-binding component"/>
    <property type="match status" value="1"/>
</dbReference>
<evidence type="ECO:0000256" key="7">
    <source>
        <dbReference type="ARBA" id="ARBA00022840"/>
    </source>
</evidence>
<evidence type="ECO:0000313" key="10">
    <source>
        <dbReference type="EMBL" id="SDR59856.1"/>
    </source>
</evidence>
<proteinExistence type="inferred from homology"/>
<keyword evidence="8" id="KW-0472">Membrane</keyword>
<dbReference type="Gene3D" id="3.40.50.300">
    <property type="entry name" value="P-loop containing nucleotide triphosphate hydrolases"/>
    <property type="match status" value="1"/>
</dbReference>
<accession>A0A1H1KC99</accession>
<evidence type="ECO:0000256" key="2">
    <source>
        <dbReference type="ARBA" id="ARBA00005417"/>
    </source>
</evidence>
<evidence type="ECO:0000256" key="6">
    <source>
        <dbReference type="ARBA" id="ARBA00022741"/>
    </source>
</evidence>
<dbReference type="PIRSF" id="PIRSF039085">
    <property type="entry name" value="ABC_ATPase_HisP"/>
    <property type="match status" value="1"/>
</dbReference>
<keyword evidence="6" id="KW-0547">Nucleotide-binding</keyword>
<keyword evidence="5" id="KW-0997">Cell inner membrane</keyword>
<evidence type="ECO:0000256" key="5">
    <source>
        <dbReference type="ARBA" id="ARBA00022519"/>
    </source>
</evidence>
<dbReference type="Proteomes" id="UP000199365">
    <property type="component" value="Unassembled WGS sequence"/>
</dbReference>
<evidence type="ECO:0000256" key="8">
    <source>
        <dbReference type="ARBA" id="ARBA00023136"/>
    </source>
</evidence>
<evidence type="ECO:0000256" key="4">
    <source>
        <dbReference type="ARBA" id="ARBA00022475"/>
    </source>
</evidence>
<dbReference type="InterPro" id="IPR030679">
    <property type="entry name" value="ABC_ATPase_HisP-typ"/>
</dbReference>
<dbReference type="InterPro" id="IPR003593">
    <property type="entry name" value="AAA+_ATPase"/>
</dbReference>
<reference evidence="11" key="1">
    <citation type="submission" date="2016-10" db="EMBL/GenBank/DDBJ databases">
        <authorList>
            <person name="Varghese N."/>
            <person name="Submissions S."/>
        </authorList>
    </citation>
    <scope>NUCLEOTIDE SEQUENCE [LARGE SCALE GENOMIC DNA]</scope>
    <source>
        <strain evidence="11">DUS833</strain>
    </source>
</reference>
<dbReference type="SMART" id="SM00382">
    <property type="entry name" value="AAA"/>
    <property type="match status" value="1"/>
</dbReference>
<dbReference type="GO" id="GO:0016887">
    <property type="term" value="F:ATP hydrolysis activity"/>
    <property type="evidence" value="ECO:0007669"/>
    <property type="project" value="InterPro"/>
</dbReference>
<dbReference type="PROSITE" id="PS00211">
    <property type="entry name" value="ABC_TRANSPORTER_1"/>
    <property type="match status" value="1"/>
</dbReference>
<dbReference type="InterPro" id="IPR027417">
    <property type="entry name" value="P-loop_NTPase"/>
</dbReference>
<dbReference type="PANTHER" id="PTHR43166:SF35">
    <property type="entry name" value="L-CYSTINE IMPORT ATP-BINDING PROTEIN TCYN"/>
    <property type="match status" value="1"/>
</dbReference>
<evidence type="ECO:0000259" key="9">
    <source>
        <dbReference type="PROSITE" id="PS50893"/>
    </source>
</evidence>
<dbReference type="STRING" id="157910.SAMN05445850_6991"/>
<dbReference type="InterPro" id="IPR003439">
    <property type="entry name" value="ABC_transporter-like_ATP-bd"/>
</dbReference>
<evidence type="ECO:0000313" key="11">
    <source>
        <dbReference type="Proteomes" id="UP000199365"/>
    </source>
</evidence>
<dbReference type="PANTHER" id="PTHR43166">
    <property type="entry name" value="AMINO ACID IMPORT ATP-BINDING PROTEIN"/>
    <property type="match status" value="1"/>
</dbReference>
<dbReference type="CDD" id="cd03262">
    <property type="entry name" value="ABC_HisP_GlnQ"/>
    <property type="match status" value="1"/>
</dbReference>
<comment type="similarity">
    <text evidence="2">Belongs to the ABC transporter superfamily.</text>
</comment>
<dbReference type="InterPro" id="IPR050086">
    <property type="entry name" value="MetN_ABC_transporter-like"/>
</dbReference>